<feature type="domain" description="Glycosyl hydrolase family 13 catalytic" evidence="17">
    <location>
        <begin position="1"/>
        <end position="313"/>
    </location>
</feature>
<keyword evidence="10" id="KW-1015">Disulfide bond</keyword>
<evidence type="ECO:0000256" key="5">
    <source>
        <dbReference type="ARBA" id="ARBA00011245"/>
    </source>
</evidence>
<dbReference type="InterPro" id="IPR006047">
    <property type="entry name" value="GH13_cat_dom"/>
</dbReference>
<evidence type="ECO:0000256" key="2">
    <source>
        <dbReference type="ARBA" id="ARBA00001913"/>
    </source>
</evidence>
<dbReference type="GO" id="GO:0046872">
    <property type="term" value="F:metal ion binding"/>
    <property type="evidence" value="ECO:0007669"/>
    <property type="project" value="UniProtKB-KW"/>
</dbReference>
<evidence type="ECO:0000256" key="1">
    <source>
        <dbReference type="ARBA" id="ARBA00000548"/>
    </source>
</evidence>
<keyword evidence="19" id="KW-1185">Reference proteome</keyword>
<evidence type="ECO:0000256" key="8">
    <source>
        <dbReference type="ARBA" id="ARBA00022801"/>
    </source>
</evidence>
<dbReference type="PANTHER" id="PTHR43447">
    <property type="entry name" value="ALPHA-AMYLASE"/>
    <property type="match status" value="1"/>
</dbReference>
<comment type="cofactor">
    <cofactor evidence="3">
        <name>chloride</name>
        <dbReference type="ChEBI" id="CHEBI:17996"/>
    </cofactor>
</comment>
<dbReference type="SMR" id="D6W965"/>
<evidence type="ECO:0000256" key="7">
    <source>
        <dbReference type="ARBA" id="ARBA00022723"/>
    </source>
</evidence>
<dbReference type="Proteomes" id="UP000007266">
    <property type="component" value="Linkage group 2"/>
</dbReference>
<evidence type="ECO:0000256" key="14">
    <source>
        <dbReference type="RuleBase" id="RU003615"/>
    </source>
</evidence>
<sequence>MVFPEQDPFSALPLITSQYDPAGSPVCKCWLRSYPMISPVAENVIVKGRPWWERYQPVSYNLTTRSGSESQLSDMISRCNKVGIRIYADVIFNHMAAFTGIGTAGNKAMSDDKIYPGVPYTPEDFHPTCNIPNYLDPEVVRNCELNNLRDLDQSTQNVQLRIVTYLNKLIGLGVAGFRVDSAKYIATEQLEEIYSKLNDLNTSFFPPKTRPFIYQDVPVFVVFVDSHNNQRNGQILNYQTLKQYKMALAFMLSHPYGLPRIISSYFFHNKDVGPPQDSDENVKSPIIYSDGSCGNGFVCEHRWPQVRNMVDFRNAVSGTEIGNWWSNNEQQIAFSRGSVGFIAFANGGNLTEKIQTGLAAGTYCDIISGSLVNKTCTGKSVVVDGKGVASVRILESDFEGVVAVFVNSKK</sequence>
<dbReference type="InterPro" id="IPR006046">
    <property type="entry name" value="Alpha_amylase"/>
</dbReference>
<dbReference type="InterPro" id="IPR006048">
    <property type="entry name" value="A-amylase/branching_C"/>
</dbReference>
<keyword evidence="7" id="KW-0479">Metal-binding</keyword>
<dbReference type="InterPro" id="IPR013780">
    <property type="entry name" value="Glyco_hydro_b"/>
</dbReference>
<keyword evidence="9" id="KW-0106">Calcium</keyword>
<evidence type="ECO:0000256" key="3">
    <source>
        <dbReference type="ARBA" id="ARBA00001923"/>
    </source>
</evidence>
<dbReference type="EC" id="3.2.1.1" evidence="6 15"/>
<comment type="similarity">
    <text evidence="4 14">Belongs to the glycosyl hydrolase 13 family.</text>
</comment>
<keyword evidence="11" id="KW-0868">Chloride</keyword>
<evidence type="ECO:0000313" key="19">
    <source>
        <dbReference type="Proteomes" id="UP000007266"/>
    </source>
</evidence>
<reference evidence="18 19" key="1">
    <citation type="journal article" date="2008" name="Nature">
        <title>The genome of the model beetle and pest Tribolium castaneum.</title>
        <authorList>
            <consortium name="Tribolium Genome Sequencing Consortium"/>
            <person name="Richards S."/>
            <person name="Gibbs R.A."/>
            <person name="Weinstock G.M."/>
            <person name="Brown S.J."/>
            <person name="Denell R."/>
            <person name="Beeman R.W."/>
            <person name="Gibbs R."/>
            <person name="Beeman R.W."/>
            <person name="Brown S.J."/>
            <person name="Bucher G."/>
            <person name="Friedrich M."/>
            <person name="Grimmelikhuijzen C.J."/>
            <person name="Klingler M."/>
            <person name="Lorenzen M."/>
            <person name="Richards S."/>
            <person name="Roth S."/>
            <person name="Schroder R."/>
            <person name="Tautz D."/>
            <person name="Zdobnov E.M."/>
            <person name="Muzny D."/>
            <person name="Gibbs R.A."/>
            <person name="Weinstock G.M."/>
            <person name="Attaway T."/>
            <person name="Bell S."/>
            <person name="Buhay C.J."/>
            <person name="Chandrabose M.N."/>
            <person name="Chavez D."/>
            <person name="Clerk-Blankenburg K.P."/>
            <person name="Cree A."/>
            <person name="Dao M."/>
            <person name="Davis C."/>
            <person name="Chacko J."/>
            <person name="Dinh H."/>
            <person name="Dugan-Rocha S."/>
            <person name="Fowler G."/>
            <person name="Garner T.T."/>
            <person name="Garnes J."/>
            <person name="Gnirke A."/>
            <person name="Hawes A."/>
            <person name="Hernandez J."/>
            <person name="Hines S."/>
            <person name="Holder M."/>
            <person name="Hume J."/>
            <person name="Jhangiani S.N."/>
            <person name="Joshi V."/>
            <person name="Khan Z.M."/>
            <person name="Jackson L."/>
            <person name="Kovar C."/>
            <person name="Kowis A."/>
            <person name="Lee S."/>
            <person name="Lewis L.R."/>
            <person name="Margolis J."/>
            <person name="Morgan M."/>
            <person name="Nazareth L.V."/>
            <person name="Nguyen N."/>
            <person name="Okwuonu G."/>
            <person name="Parker D."/>
            <person name="Richards S."/>
            <person name="Ruiz S.J."/>
            <person name="Santibanez J."/>
            <person name="Savard J."/>
            <person name="Scherer S.E."/>
            <person name="Schneider B."/>
            <person name="Sodergren E."/>
            <person name="Tautz D."/>
            <person name="Vattahil S."/>
            <person name="Villasana D."/>
            <person name="White C.S."/>
            <person name="Wright R."/>
            <person name="Park Y."/>
            <person name="Beeman R.W."/>
            <person name="Lord J."/>
            <person name="Oppert B."/>
            <person name="Lorenzen M."/>
            <person name="Brown S."/>
            <person name="Wang L."/>
            <person name="Savard J."/>
            <person name="Tautz D."/>
            <person name="Richards S."/>
            <person name="Weinstock G."/>
            <person name="Gibbs R.A."/>
            <person name="Liu Y."/>
            <person name="Worley K."/>
            <person name="Weinstock G."/>
            <person name="Elsik C.G."/>
            <person name="Reese J.T."/>
            <person name="Elhaik E."/>
            <person name="Landan G."/>
            <person name="Graur D."/>
            <person name="Arensburger P."/>
            <person name="Atkinson P."/>
            <person name="Beeman R.W."/>
            <person name="Beidler J."/>
            <person name="Brown S.J."/>
            <person name="Demuth J.P."/>
            <person name="Drury D.W."/>
            <person name="Du Y.Z."/>
            <person name="Fujiwara H."/>
            <person name="Lorenzen M."/>
            <person name="Maselli V."/>
            <person name="Osanai M."/>
            <person name="Park Y."/>
            <person name="Robertson H.M."/>
            <person name="Tu Z."/>
            <person name="Wang J.J."/>
            <person name="Wang S."/>
            <person name="Richards S."/>
            <person name="Song H."/>
            <person name="Zhang L."/>
            <person name="Sodergren E."/>
            <person name="Werner D."/>
            <person name="Stanke M."/>
            <person name="Morgenstern B."/>
            <person name="Solovyev V."/>
            <person name="Kosarev P."/>
            <person name="Brown G."/>
            <person name="Chen H.C."/>
            <person name="Ermolaeva O."/>
            <person name="Hlavina W."/>
            <person name="Kapustin Y."/>
            <person name="Kiryutin B."/>
            <person name="Kitts P."/>
            <person name="Maglott D."/>
            <person name="Pruitt K."/>
            <person name="Sapojnikov V."/>
            <person name="Souvorov A."/>
            <person name="Mackey A.J."/>
            <person name="Waterhouse R.M."/>
            <person name="Wyder S."/>
            <person name="Zdobnov E.M."/>
            <person name="Zdobnov E.M."/>
            <person name="Wyder S."/>
            <person name="Kriventseva E.V."/>
            <person name="Kadowaki T."/>
            <person name="Bork P."/>
            <person name="Aranda M."/>
            <person name="Bao R."/>
            <person name="Beermann A."/>
            <person name="Berns N."/>
            <person name="Bolognesi R."/>
            <person name="Bonneton F."/>
            <person name="Bopp D."/>
            <person name="Brown S.J."/>
            <person name="Bucher G."/>
            <person name="Butts T."/>
            <person name="Chaumot A."/>
            <person name="Denell R.E."/>
            <person name="Ferrier D.E."/>
            <person name="Friedrich M."/>
            <person name="Gordon C.M."/>
            <person name="Jindra M."/>
            <person name="Klingler M."/>
            <person name="Lan Q."/>
            <person name="Lattorff H.M."/>
            <person name="Laudet V."/>
            <person name="von Levetsow C."/>
            <person name="Liu Z."/>
            <person name="Lutz R."/>
            <person name="Lynch J.A."/>
            <person name="da Fonseca R.N."/>
            <person name="Posnien N."/>
            <person name="Reuter R."/>
            <person name="Roth S."/>
            <person name="Savard J."/>
            <person name="Schinko J.B."/>
            <person name="Schmitt C."/>
            <person name="Schoppmeier M."/>
            <person name="Schroder R."/>
            <person name="Shippy T.D."/>
            <person name="Simonnet F."/>
            <person name="Marques-Souza H."/>
            <person name="Tautz D."/>
            <person name="Tomoyasu Y."/>
            <person name="Trauner J."/>
            <person name="Van der Zee M."/>
            <person name="Vervoort M."/>
            <person name="Wittkopp N."/>
            <person name="Wimmer E.A."/>
            <person name="Yang X."/>
            <person name="Jones A.K."/>
            <person name="Sattelle D.B."/>
            <person name="Ebert P.R."/>
            <person name="Nelson D."/>
            <person name="Scott J.G."/>
            <person name="Beeman R.W."/>
            <person name="Muthukrishnan S."/>
            <person name="Kramer K.J."/>
            <person name="Arakane Y."/>
            <person name="Beeman R.W."/>
            <person name="Zhu Q."/>
            <person name="Hogenkamp D."/>
            <person name="Dixit R."/>
            <person name="Oppert B."/>
            <person name="Jiang H."/>
            <person name="Zou Z."/>
            <person name="Marshall J."/>
            <person name="Elpidina E."/>
            <person name="Vinokurov K."/>
            <person name="Oppert C."/>
            <person name="Zou Z."/>
            <person name="Evans J."/>
            <person name="Lu Z."/>
            <person name="Zhao P."/>
            <person name="Sumathipala N."/>
            <person name="Altincicek B."/>
            <person name="Vilcinskas A."/>
            <person name="Williams M."/>
            <person name="Hultmark D."/>
            <person name="Hetru C."/>
            <person name="Jiang H."/>
            <person name="Grimmelikhuijzen C.J."/>
            <person name="Hauser F."/>
            <person name="Cazzamali G."/>
            <person name="Williamson M."/>
            <person name="Park Y."/>
            <person name="Li B."/>
            <person name="Tanaka Y."/>
            <person name="Predel R."/>
            <person name="Neupert S."/>
            <person name="Schachtner J."/>
            <person name="Verleyen P."/>
            <person name="Raible F."/>
            <person name="Bork P."/>
            <person name="Friedrich M."/>
            <person name="Walden K.K."/>
            <person name="Robertson H.M."/>
            <person name="Angeli S."/>
            <person name="Foret S."/>
            <person name="Bucher G."/>
            <person name="Schuetz S."/>
            <person name="Maleszka R."/>
            <person name="Wimmer E.A."/>
            <person name="Beeman R.W."/>
            <person name="Lorenzen M."/>
            <person name="Tomoyasu Y."/>
            <person name="Miller S.C."/>
            <person name="Grossmann D."/>
            <person name="Bucher G."/>
        </authorList>
    </citation>
    <scope>NUCLEOTIDE SEQUENCE [LARGE SCALE GENOMIC DNA]</scope>
    <source>
        <strain evidence="18 19">Georgia GA2</strain>
    </source>
</reference>
<accession>D6W965</accession>
<evidence type="ECO:0000256" key="9">
    <source>
        <dbReference type="ARBA" id="ARBA00022837"/>
    </source>
</evidence>
<evidence type="ECO:0000256" key="4">
    <source>
        <dbReference type="ARBA" id="ARBA00008061"/>
    </source>
</evidence>
<dbReference type="SMART" id="SM00642">
    <property type="entry name" value="Aamy"/>
    <property type="match status" value="1"/>
</dbReference>
<name>D6W965_TRICA</name>
<dbReference type="Pfam" id="PF00128">
    <property type="entry name" value="Alpha-amylase"/>
    <property type="match status" value="1"/>
</dbReference>
<dbReference type="HOGENOM" id="CLU_496406_0_0_1"/>
<evidence type="ECO:0000259" key="16">
    <source>
        <dbReference type="SMART" id="SM00632"/>
    </source>
</evidence>
<proteinExistence type="inferred from homology"/>
<evidence type="ECO:0000256" key="10">
    <source>
        <dbReference type="ARBA" id="ARBA00023157"/>
    </source>
</evidence>
<keyword evidence="13 15" id="KW-0326">Glycosidase</keyword>
<organism evidence="18 19">
    <name type="scientific">Tribolium castaneum</name>
    <name type="common">Red flour beetle</name>
    <dbReference type="NCBI Taxonomy" id="7070"/>
    <lineage>
        <taxon>Eukaryota</taxon>
        <taxon>Metazoa</taxon>
        <taxon>Ecdysozoa</taxon>
        <taxon>Arthropoda</taxon>
        <taxon>Hexapoda</taxon>
        <taxon>Insecta</taxon>
        <taxon>Pterygota</taxon>
        <taxon>Neoptera</taxon>
        <taxon>Endopterygota</taxon>
        <taxon>Coleoptera</taxon>
        <taxon>Polyphaga</taxon>
        <taxon>Cucujiformia</taxon>
        <taxon>Tenebrionidae</taxon>
        <taxon>Tenebrionidae incertae sedis</taxon>
        <taxon>Tribolium</taxon>
    </lineage>
</organism>
<dbReference type="AlphaFoldDB" id="D6W965"/>
<evidence type="ECO:0000256" key="15">
    <source>
        <dbReference type="RuleBase" id="RU361134"/>
    </source>
</evidence>
<evidence type="ECO:0000259" key="17">
    <source>
        <dbReference type="SMART" id="SM00642"/>
    </source>
</evidence>
<evidence type="ECO:0000256" key="12">
    <source>
        <dbReference type="ARBA" id="ARBA00023277"/>
    </source>
</evidence>
<gene>
    <name evidence="18" type="primary">AUGUSTUS-3.0.2_00638</name>
    <name evidence="18" type="ORF">TcasGA2_TC000638</name>
</gene>
<evidence type="ECO:0000256" key="11">
    <source>
        <dbReference type="ARBA" id="ARBA00023214"/>
    </source>
</evidence>
<comment type="catalytic activity">
    <reaction evidence="1 15">
        <text>Endohydrolysis of (1-&gt;4)-alpha-D-glucosidic linkages in polysaccharides containing three or more (1-&gt;4)-alpha-linked D-glucose units.</text>
        <dbReference type="EC" id="3.2.1.1"/>
    </reaction>
</comment>
<evidence type="ECO:0000256" key="13">
    <source>
        <dbReference type="ARBA" id="ARBA00023295"/>
    </source>
</evidence>
<dbReference type="InterPro" id="IPR031319">
    <property type="entry name" value="A-amylase_C"/>
</dbReference>
<keyword evidence="8 15" id="KW-0378">Hydrolase</keyword>
<dbReference type="EMBL" id="KQ971312">
    <property type="protein sequence ID" value="EEZ98206.2"/>
    <property type="molecule type" value="Genomic_DNA"/>
</dbReference>
<keyword evidence="12 15" id="KW-0119">Carbohydrate metabolism</keyword>
<dbReference type="GO" id="GO:0004556">
    <property type="term" value="F:alpha-amylase activity"/>
    <property type="evidence" value="ECO:0000318"/>
    <property type="project" value="GO_Central"/>
</dbReference>
<dbReference type="STRING" id="7070.D6W965"/>
<dbReference type="Pfam" id="PF02806">
    <property type="entry name" value="Alpha-amylase_C"/>
    <property type="match status" value="1"/>
</dbReference>
<comment type="cofactor">
    <cofactor evidence="2">
        <name>Ca(2+)</name>
        <dbReference type="ChEBI" id="CHEBI:29108"/>
    </cofactor>
</comment>
<feature type="domain" description="Alpha-amylase C-terminal" evidence="16">
    <location>
        <begin position="322"/>
        <end position="409"/>
    </location>
</feature>
<comment type="subunit">
    <text evidence="5">Monomer.</text>
</comment>
<reference evidence="18 19" key="2">
    <citation type="journal article" date="2010" name="Nucleic Acids Res.">
        <title>BeetleBase in 2010: revisions to provide comprehensive genomic information for Tribolium castaneum.</title>
        <authorList>
            <person name="Kim H.S."/>
            <person name="Murphy T."/>
            <person name="Xia J."/>
            <person name="Caragea D."/>
            <person name="Park Y."/>
            <person name="Beeman R.W."/>
            <person name="Lorenzen M.D."/>
            <person name="Butcher S."/>
            <person name="Manak J.R."/>
            <person name="Brown S.J."/>
        </authorList>
    </citation>
    <scope>GENOME REANNOTATION</scope>
    <source>
        <strain evidence="18 19">Georgia GA2</strain>
    </source>
</reference>
<evidence type="ECO:0000256" key="6">
    <source>
        <dbReference type="ARBA" id="ARBA00012595"/>
    </source>
</evidence>
<dbReference type="Gene3D" id="2.60.40.1180">
    <property type="entry name" value="Golgi alpha-mannosidase II"/>
    <property type="match status" value="1"/>
</dbReference>
<dbReference type="Gene3D" id="3.20.20.80">
    <property type="entry name" value="Glycosidases"/>
    <property type="match status" value="2"/>
</dbReference>
<dbReference type="GO" id="GO:0005975">
    <property type="term" value="P:carbohydrate metabolic process"/>
    <property type="evidence" value="ECO:0000318"/>
    <property type="project" value="GO_Central"/>
</dbReference>
<dbReference type="OMA" id="VDNHDNE"/>
<protein>
    <recommendedName>
        <fullName evidence="6 15">Alpha-amylase</fullName>
        <ecNumber evidence="6 15">3.2.1.1</ecNumber>
    </recommendedName>
</protein>
<dbReference type="PRINTS" id="PR00110">
    <property type="entry name" value="ALPHAAMYLASE"/>
</dbReference>
<dbReference type="SUPFAM" id="SSF51445">
    <property type="entry name" value="(Trans)glycosidases"/>
    <property type="match status" value="1"/>
</dbReference>
<dbReference type="SMART" id="SM00632">
    <property type="entry name" value="Aamy_C"/>
    <property type="match status" value="1"/>
</dbReference>
<dbReference type="InterPro" id="IPR017853">
    <property type="entry name" value="GH"/>
</dbReference>
<dbReference type="SUPFAM" id="SSF51011">
    <property type="entry name" value="Glycosyl hydrolase domain"/>
    <property type="match status" value="1"/>
</dbReference>
<evidence type="ECO:0000313" key="18">
    <source>
        <dbReference type="EMBL" id="EEZ98206.2"/>
    </source>
</evidence>
<dbReference type="GO" id="GO:0005615">
    <property type="term" value="C:extracellular space"/>
    <property type="evidence" value="ECO:0000318"/>
    <property type="project" value="GO_Central"/>
</dbReference>